<evidence type="ECO:0000256" key="7">
    <source>
        <dbReference type="ARBA" id="ARBA00022781"/>
    </source>
</evidence>
<comment type="subunit">
    <text evidence="3">F-type ATPases have 2 components, CF(1) - the catalytic core - and CF(0) - the membrane proton channel.</text>
</comment>
<evidence type="ECO:0000256" key="9">
    <source>
        <dbReference type="ARBA" id="ARBA00023065"/>
    </source>
</evidence>
<sequence>MPQMAPMLWFILFFYFILLTVLLSELVFFQVSYKQFEHIKNKKDNNLCWKW</sequence>
<keyword evidence="5 12" id="KW-0138">CF(0)</keyword>
<dbReference type="GO" id="GO:0045259">
    <property type="term" value="C:proton-transporting ATP synthase complex"/>
    <property type="evidence" value="ECO:0007669"/>
    <property type="project" value="UniProtKB-KW"/>
</dbReference>
<comment type="subcellular location">
    <subcellularLocation>
        <location evidence="1 12">Mitochondrion membrane</location>
        <topology evidence="1 12">Single-pass membrane protein</topology>
    </subcellularLocation>
</comment>
<keyword evidence="6 12" id="KW-0812">Transmembrane</keyword>
<keyword evidence="4 12" id="KW-0813">Transport</keyword>
<dbReference type="GO" id="GO:0015986">
    <property type="term" value="P:proton motive force-driven ATP synthesis"/>
    <property type="evidence" value="ECO:0007669"/>
    <property type="project" value="InterPro"/>
</dbReference>
<evidence type="ECO:0000256" key="6">
    <source>
        <dbReference type="ARBA" id="ARBA00022692"/>
    </source>
</evidence>
<keyword evidence="7 12" id="KW-0375">Hydrogen ion transport</keyword>
<dbReference type="GO" id="GO:0031966">
    <property type="term" value="C:mitochondrial membrane"/>
    <property type="evidence" value="ECO:0007669"/>
    <property type="project" value="UniProtKB-SubCell"/>
</dbReference>
<proteinExistence type="inferred from homology"/>
<dbReference type="AlphaFoldDB" id="A0A7T8ZSH6"/>
<evidence type="ECO:0000256" key="11">
    <source>
        <dbReference type="ARBA" id="ARBA00023136"/>
    </source>
</evidence>
<protein>
    <recommendedName>
        <fullName evidence="12">ATP synthase complex subunit 8</fullName>
    </recommendedName>
</protein>
<evidence type="ECO:0000256" key="8">
    <source>
        <dbReference type="ARBA" id="ARBA00022989"/>
    </source>
</evidence>
<accession>A0A7T8ZSH6</accession>
<evidence type="ECO:0000256" key="12">
    <source>
        <dbReference type="RuleBase" id="RU003661"/>
    </source>
</evidence>
<keyword evidence="9 12" id="KW-0406">Ion transport</keyword>
<gene>
    <name evidence="13" type="primary">atp8</name>
</gene>
<keyword evidence="8" id="KW-1133">Transmembrane helix</keyword>
<organism evidence="13">
    <name type="scientific">Hyalella tiwanaku</name>
    <dbReference type="NCBI Taxonomy" id="2759786"/>
    <lineage>
        <taxon>Eukaryota</taxon>
        <taxon>Metazoa</taxon>
        <taxon>Ecdysozoa</taxon>
        <taxon>Arthropoda</taxon>
        <taxon>Crustacea</taxon>
        <taxon>Multicrustacea</taxon>
        <taxon>Malacostraca</taxon>
        <taxon>Eumalacostraca</taxon>
        <taxon>Peracarida</taxon>
        <taxon>Amphipoda</taxon>
        <taxon>Senticaudata</taxon>
        <taxon>Talitrida</taxon>
        <taxon>Talitroidea</taxon>
        <taxon>Hyalellidae</taxon>
        <taxon>Hyalella</taxon>
    </lineage>
</organism>
<evidence type="ECO:0000256" key="10">
    <source>
        <dbReference type="ARBA" id="ARBA00023128"/>
    </source>
</evidence>
<dbReference type="GO" id="GO:0015078">
    <property type="term" value="F:proton transmembrane transporter activity"/>
    <property type="evidence" value="ECO:0007669"/>
    <property type="project" value="InterPro"/>
</dbReference>
<keyword evidence="11" id="KW-0472">Membrane</keyword>
<name>A0A7T8ZSH6_9CRUS</name>
<evidence type="ECO:0000256" key="1">
    <source>
        <dbReference type="ARBA" id="ARBA00004304"/>
    </source>
</evidence>
<geneLocation type="mitochondrion" evidence="13"/>
<keyword evidence="10 12" id="KW-0496">Mitochondrion</keyword>
<evidence type="ECO:0000256" key="4">
    <source>
        <dbReference type="ARBA" id="ARBA00022448"/>
    </source>
</evidence>
<dbReference type="Pfam" id="PF00895">
    <property type="entry name" value="ATP-synt_8"/>
    <property type="match status" value="1"/>
</dbReference>
<dbReference type="InterPro" id="IPR001421">
    <property type="entry name" value="ATP8_metazoa"/>
</dbReference>
<evidence type="ECO:0000313" key="13">
    <source>
        <dbReference type="EMBL" id="QQQ88753.1"/>
    </source>
</evidence>
<dbReference type="EMBL" id="MT672035">
    <property type="protein sequence ID" value="QQQ88753.1"/>
    <property type="molecule type" value="Genomic_DNA"/>
</dbReference>
<reference evidence="13" key="1">
    <citation type="submission" date="2020-06" db="EMBL/GenBank/DDBJ databases">
        <title>Phylogenomics of the Hyalella amphipod species-flock in the Andean Altiplano.</title>
        <authorList>
            <person name="Zapelloni F."/>
            <person name="Jurado-Rivera J.A."/>
            <person name="Pons J."/>
            <person name="Jaume D."/>
            <person name="Juan C."/>
        </authorList>
    </citation>
    <scope>NUCLEOTIDE SEQUENCE</scope>
</reference>
<evidence type="ECO:0000256" key="2">
    <source>
        <dbReference type="ARBA" id="ARBA00008892"/>
    </source>
</evidence>
<evidence type="ECO:0000256" key="3">
    <source>
        <dbReference type="ARBA" id="ARBA00011291"/>
    </source>
</evidence>
<evidence type="ECO:0000256" key="5">
    <source>
        <dbReference type="ARBA" id="ARBA00022547"/>
    </source>
</evidence>
<comment type="similarity">
    <text evidence="2 12">Belongs to the ATPase protein 8 family.</text>
</comment>